<proteinExistence type="predicted"/>
<sequence length="135" mass="15173">MLLLTAVISLTFVVASANKPNLDHSTLSSSPDANLDEHRLANSTSNTEERNWFMTLFKPWKGLNENFGQIGKSLASDKSRTMLRDASTKFQKHKVFSPVVNVARDNPNFIVNVMQKGGDKAIEKYVRQDPRKGEH</sequence>
<dbReference type="RefSeq" id="XP_067819607.1">
    <property type="nucleotide sequence ID" value="XM_067958993.1"/>
</dbReference>
<evidence type="ECO:0000256" key="1">
    <source>
        <dbReference type="SAM" id="SignalP"/>
    </source>
</evidence>
<feature type="chain" id="PRO_5037008746" description="RxLR effector protein" evidence="1">
    <location>
        <begin position="18"/>
        <end position="135"/>
    </location>
</feature>
<name>A0A976IF72_BRELC</name>
<comment type="caution">
    <text evidence="2">The sequence shown here is derived from an EMBL/GenBank/DDBJ whole genome shotgun (WGS) entry which is preliminary data.</text>
</comment>
<dbReference type="KEGG" id="blac:94344664"/>
<accession>A0A976IF72</accession>
<dbReference type="GeneID" id="94344664"/>
<evidence type="ECO:0000313" key="3">
    <source>
        <dbReference type="Proteomes" id="UP000294530"/>
    </source>
</evidence>
<keyword evidence="1" id="KW-0732">Signal</keyword>
<dbReference type="EMBL" id="SHOA02000019">
    <property type="protein sequence ID" value="TDH70108.1"/>
    <property type="molecule type" value="Genomic_DNA"/>
</dbReference>
<reference evidence="2 3" key="1">
    <citation type="journal article" date="2021" name="Genome Biol.">
        <title>AFLAP: assembly-free linkage analysis pipeline using k-mers from genome sequencing data.</title>
        <authorList>
            <person name="Fletcher K."/>
            <person name="Zhang L."/>
            <person name="Gil J."/>
            <person name="Han R."/>
            <person name="Cavanaugh K."/>
            <person name="Michelmore R."/>
        </authorList>
    </citation>
    <scope>NUCLEOTIDE SEQUENCE [LARGE SCALE GENOMIC DNA]</scope>
    <source>
        <strain evidence="2 3">SF5</strain>
    </source>
</reference>
<organism evidence="2 3">
    <name type="scientific">Bremia lactucae</name>
    <name type="common">Lettuce downy mildew</name>
    <dbReference type="NCBI Taxonomy" id="4779"/>
    <lineage>
        <taxon>Eukaryota</taxon>
        <taxon>Sar</taxon>
        <taxon>Stramenopiles</taxon>
        <taxon>Oomycota</taxon>
        <taxon>Peronosporomycetes</taxon>
        <taxon>Peronosporales</taxon>
        <taxon>Peronosporaceae</taxon>
        <taxon>Bremia</taxon>
    </lineage>
</organism>
<keyword evidence="3" id="KW-1185">Reference proteome</keyword>
<evidence type="ECO:0008006" key="4">
    <source>
        <dbReference type="Google" id="ProtNLM"/>
    </source>
</evidence>
<gene>
    <name evidence="2" type="ORF">CCR75_000888</name>
</gene>
<dbReference type="AlphaFoldDB" id="A0A976IF72"/>
<protein>
    <recommendedName>
        <fullName evidence="4">RxLR effector protein</fullName>
    </recommendedName>
</protein>
<feature type="signal peptide" evidence="1">
    <location>
        <begin position="1"/>
        <end position="17"/>
    </location>
</feature>
<evidence type="ECO:0000313" key="2">
    <source>
        <dbReference type="EMBL" id="TDH70108.1"/>
    </source>
</evidence>
<dbReference type="Proteomes" id="UP000294530">
    <property type="component" value="Unassembled WGS sequence"/>
</dbReference>